<keyword evidence="1" id="KW-1185">Reference proteome</keyword>
<reference evidence="2" key="1">
    <citation type="submission" date="2016-11" db="UniProtKB">
        <authorList>
            <consortium name="WormBaseParasite"/>
        </authorList>
    </citation>
    <scope>IDENTIFICATION</scope>
</reference>
<sequence>MAFSFLLHATVRSVARLSGHGALSTAAECFGGHSYRLTSQPVQTTQLGEVELTDHHKGLHIAVLLLTLSFSCEVTCQSSVNWAPRN</sequence>
<evidence type="ECO:0000313" key="2">
    <source>
        <dbReference type="WBParaSite" id="L893_g23919.t1"/>
    </source>
</evidence>
<name>A0A1I7Z8M0_9BILA</name>
<dbReference type="Proteomes" id="UP000095287">
    <property type="component" value="Unplaced"/>
</dbReference>
<protein>
    <submittedName>
        <fullName evidence="2">Secreted protein</fullName>
    </submittedName>
</protein>
<accession>A0A1I7Z8M0</accession>
<proteinExistence type="predicted"/>
<dbReference type="AlphaFoldDB" id="A0A1I7Z8M0"/>
<organism evidence="1 2">
    <name type="scientific">Steinernema glaseri</name>
    <dbReference type="NCBI Taxonomy" id="37863"/>
    <lineage>
        <taxon>Eukaryota</taxon>
        <taxon>Metazoa</taxon>
        <taxon>Ecdysozoa</taxon>
        <taxon>Nematoda</taxon>
        <taxon>Chromadorea</taxon>
        <taxon>Rhabditida</taxon>
        <taxon>Tylenchina</taxon>
        <taxon>Panagrolaimomorpha</taxon>
        <taxon>Strongyloidoidea</taxon>
        <taxon>Steinernematidae</taxon>
        <taxon>Steinernema</taxon>
    </lineage>
</organism>
<evidence type="ECO:0000313" key="1">
    <source>
        <dbReference type="Proteomes" id="UP000095287"/>
    </source>
</evidence>
<dbReference type="WBParaSite" id="L893_g23919.t1">
    <property type="protein sequence ID" value="L893_g23919.t1"/>
    <property type="gene ID" value="L893_g23919"/>
</dbReference>